<dbReference type="Proteomes" id="UP001057375">
    <property type="component" value="Unassembled WGS sequence"/>
</dbReference>
<keyword evidence="8 9" id="KW-0472">Membrane</keyword>
<accession>A0ABQ5KVQ1</accession>
<sequence>SLGETSAILIVLAGIYLIYTKTAHKESTFGVLIGFISMTLIFNALSIAQVPNPIFGLLSGGILFSAVFMATDPISAPKTKEARWAYGILIGAVTVIIRGFALFAGGV</sequence>
<name>A0ABQ5KVQ1_9EUKA</name>
<evidence type="ECO:0000256" key="2">
    <source>
        <dbReference type="ARBA" id="ARBA00022553"/>
    </source>
</evidence>
<keyword evidence="7 9" id="KW-1133">Transmembrane helix</keyword>
<evidence type="ECO:0000256" key="7">
    <source>
        <dbReference type="ARBA" id="ARBA00022989"/>
    </source>
</evidence>
<keyword evidence="5 9" id="KW-0812">Transmembrane</keyword>
<keyword evidence="3" id="KW-0285">Flavoprotein</keyword>
<proteinExistence type="predicted"/>
<evidence type="ECO:0000256" key="3">
    <source>
        <dbReference type="ARBA" id="ARBA00022630"/>
    </source>
</evidence>
<keyword evidence="6" id="KW-1278">Translocase</keyword>
<feature type="non-terminal residue" evidence="10">
    <location>
        <position position="1"/>
    </location>
</feature>
<feature type="transmembrane region" description="Helical" evidence="9">
    <location>
        <begin position="54"/>
        <end position="72"/>
    </location>
</feature>
<evidence type="ECO:0000256" key="1">
    <source>
        <dbReference type="ARBA" id="ARBA00022448"/>
    </source>
</evidence>
<dbReference type="InterPro" id="IPR004338">
    <property type="entry name" value="NqrB/RnfD"/>
</dbReference>
<dbReference type="PANTHER" id="PTHR30578:SF1">
    <property type="entry name" value="NA(+)-TRANSLOCATING NADH-QUINONE REDUCTASE SUBUNIT B"/>
    <property type="match status" value="1"/>
</dbReference>
<evidence type="ECO:0000256" key="6">
    <source>
        <dbReference type="ARBA" id="ARBA00022967"/>
    </source>
</evidence>
<comment type="caution">
    <text evidence="10">The sequence shown here is derived from an EMBL/GenBank/DDBJ whole genome shotgun (WGS) entry which is preliminary data.</text>
</comment>
<organism evidence="10 11">
    <name type="scientific">Aduncisulcus paluster</name>
    <dbReference type="NCBI Taxonomy" id="2918883"/>
    <lineage>
        <taxon>Eukaryota</taxon>
        <taxon>Metamonada</taxon>
        <taxon>Carpediemonas-like organisms</taxon>
        <taxon>Aduncisulcus</taxon>
    </lineage>
</organism>
<dbReference type="Pfam" id="PF03116">
    <property type="entry name" value="NQR2_RnfD_RnfE"/>
    <property type="match status" value="1"/>
</dbReference>
<evidence type="ECO:0000313" key="10">
    <source>
        <dbReference type="EMBL" id="GKT36533.1"/>
    </source>
</evidence>
<feature type="transmembrane region" description="Helical" evidence="9">
    <location>
        <begin position="84"/>
        <end position="104"/>
    </location>
</feature>
<keyword evidence="1" id="KW-0813">Transport</keyword>
<evidence type="ECO:0000256" key="9">
    <source>
        <dbReference type="SAM" id="Phobius"/>
    </source>
</evidence>
<feature type="transmembrane region" description="Helical" evidence="9">
    <location>
        <begin position="29"/>
        <end position="48"/>
    </location>
</feature>
<evidence type="ECO:0000256" key="8">
    <source>
        <dbReference type="ARBA" id="ARBA00023136"/>
    </source>
</evidence>
<feature type="non-terminal residue" evidence="10">
    <location>
        <position position="107"/>
    </location>
</feature>
<protein>
    <submittedName>
        <fullName evidence="10">Ion-translocating oxidoreductase NqrB/RnfD like protein</fullName>
    </submittedName>
</protein>
<keyword evidence="4" id="KW-0288">FMN</keyword>
<dbReference type="EMBL" id="BQXS01004182">
    <property type="protein sequence ID" value="GKT36533.1"/>
    <property type="molecule type" value="Genomic_DNA"/>
</dbReference>
<evidence type="ECO:0000256" key="5">
    <source>
        <dbReference type="ARBA" id="ARBA00022692"/>
    </source>
</evidence>
<feature type="transmembrane region" description="Helical" evidence="9">
    <location>
        <begin position="6"/>
        <end position="22"/>
    </location>
</feature>
<dbReference type="PANTHER" id="PTHR30578">
    <property type="entry name" value="ELECTRON TRANSPORT COMPLEX PROTEIN RNFD"/>
    <property type="match status" value="1"/>
</dbReference>
<keyword evidence="11" id="KW-1185">Reference proteome</keyword>
<evidence type="ECO:0000256" key="4">
    <source>
        <dbReference type="ARBA" id="ARBA00022643"/>
    </source>
</evidence>
<gene>
    <name evidence="10" type="ORF">ADUPG1_003181</name>
</gene>
<evidence type="ECO:0000313" key="11">
    <source>
        <dbReference type="Proteomes" id="UP001057375"/>
    </source>
</evidence>
<keyword evidence="2" id="KW-0597">Phosphoprotein</keyword>
<reference evidence="10" key="1">
    <citation type="submission" date="2022-03" db="EMBL/GenBank/DDBJ databases">
        <title>Draft genome sequence of Aduncisulcus paluster, a free-living microaerophilic Fornicata.</title>
        <authorList>
            <person name="Yuyama I."/>
            <person name="Kume K."/>
            <person name="Tamura T."/>
            <person name="Inagaki Y."/>
            <person name="Hashimoto T."/>
        </authorList>
    </citation>
    <scope>NUCLEOTIDE SEQUENCE</scope>
    <source>
        <strain evidence="10">NY0171</strain>
    </source>
</reference>